<keyword evidence="2" id="KW-0812">Transmembrane</keyword>
<accession>A0A2M8EM13</accession>
<evidence type="ECO:0000313" key="3">
    <source>
        <dbReference type="EMBL" id="PJC23760.1"/>
    </source>
</evidence>
<reference evidence="4" key="1">
    <citation type="submission" date="2017-09" db="EMBL/GenBank/DDBJ databases">
        <title>Depth-based differentiation of microbial function through sediment-hosted aquifers and enrichment of novel symbionts in the deep terrestrial subsurface.</title>
        <authorList>
            <person name="Probst A.J."/>
            <person name="Ladd B."/>
            <person name="Jarett J.K."/>
            <person name="Geller-Mcgrath D.E."/>
            <person name="Sieber C.M.K."/>
            <person name="Emerson J.B."/>
            <person name="Anantharaman K."/>
            <person name="Thomas B.C."/>
            <person name="Malmstrom R."/>
            <person name="Stieglmeier M."/>
            <person name="Klingl A."/>
            <person name="Woyke T."/>
            <person name="Ryan C.M."/>
            <person name="Banfield J.F."/>
        </authorList>
    </citation>
    <scope>NUCLEOTIDE SEQUENCE [LARGE SCALE GENOMIC DNA]</scope>
</reference>
<comment type="caution">
    <text evidence="3">The sequence shown here is derived from an EMBL/GenBank/DDBJ whole genome shotgun (WGS) entry which is preliminary data.</text>
</comment>
<name>A0A2M8EM13_UNCKA</name>
<organism evidence="3 4">
    <name type="scientific">candidate division WWE3 bacterium CG_4_9_14_0_2_um_filter_35_11</name>
    <dbReference type="NCBI Taxonomy" id="1975077"/>
    <lineage>
        <taxon>Bacteria</taxon>
        <taxon>Katanobacteria</taxon>
    </lineage>
</organism>
<gene>
    <name evidence="3" type="ORF">CO058_01805</name>
</gene>
<feature type="region of interest" description="Disordered" evidence="1">
    <location>
        <begin position="1"/>
        <end position="28"/>
    </location>
</feature>
<feature type="region of interest" description="Disordered" evidence="1">
    <location>
        <begin position="44"/>
        <end position="65"/>
    </location>
</feature>
<feature type="transmembrane region" description="Helical" evidence="2">
    <location>
        <begin position="117"/>
        <end position="139"/>
    </location>
</feature>
<evidence type="ECO:0000256" key="1">
    <source>
        <dbReference type="SAM" id="MobiDB-lite"/>
    </source>
</evidence>
<protein>
    <submittedName>
        <fullName evidence="3">Uncharacterized protein</fullName>
    </submittedName>
</protein>
<keyword evidence="2" id="KW-1133">Transmembrane helix</keyword>
<keyword evidence="2" id="KW-0472">Membrane</keyword>
<proteinExistence type="predicted"/>
<dbReference type="Proteomes" id="UP000229756">
    <property type="component" value="Unassembled WGS sequence"/>
</dbReference>
<dbReference type="AlphaFoldDB" id="A0A2M8EM13"/>
<sequence length="220" mass="23393">MDIQTDNKENKSNNNATASISPAPIAPVPMTLTPEVVTVAPASTKQDFTQEEQPVDPMDIKPENSVLNKTVSGGVDLDAEMANASKKAPVSNQANPADSSNFANNLNNEIVKPKMNYSLIAIIAGILVLSATALAYYFLVFSKQKTENIPVATVETPAVVQETPVVEAPPQESVVTDIGADTVIDQINSIGNSDSTTQIQNELDSLDFDGIDTSLQLSDF</sequence>
<evidence type="ECO:0000313" key="4">
    <source>
        <dbReference type="Proteomes" id="UP000229756"/>
    </source>
</evidence>
<evidence type="ECO:0000256" key="2">
    <source>
        <dbReference type="SAM" id="Phobius"/>
    </source>
</evidence>
<dbReference type="EMBL" id="PFSJ01000013">
    <property type="protein sequence ID" value="PJC23760.1"/>
    <property type="molecule type" value="Genomic_DNA"/>
</dbReference>
<feature type="compositionally biased region" description="Basic and acidic residues" evidence="1">
    <location>
        <begin position="1"/>
        <end position="11"/>
    </location>
</feature>